<dbReference type="Proteomes" id="UP000186922">
    <property type="component" value="Unassembled WGS sequence"/>
</dbReference>
<dbReference type="AlphaFoldDB" id="A0A1D1W4S8"/>
<keyword evidence="2" id="KW-1185">Reference proteome</keyword>
<dbReference type="PANTHER" id="PTHR46599:SF6">
    <property type="entry name" value="DUAL SPECIFICITY PHOSPHATASE 26"/>
    <property type="match status" value="1"/>
</dbReference>
<gene>
    <name evidence="1" type="primary">RvY_18168</name>
    <name evidence="1" type="synonym">RvY_18168.2</name>
    <name evidence="1" type="ORF">RvY_18168-2</name>
</gene>
<protein>
    <recommendedName>
        <fullName evidence="3">PiggyBac transposable element-derived protein domain-containing protein</fullName>
    </recommendedName>
</protein>
<proteinExistence type="predicted"/>
<dbReference type="OrthoDB" id="6077919at2759"/>
<evidence type="ECO:0000313" key="2">
    <source>
        <dbReference type="Proteomes" id="UP000186922"/>
    </source>
</evidence>
<organism evidence="1 2">
    <name type="scientific">Ramazzottius varieornatus</name>
    <name type="common">Water bear</name>
    <name type="synonym">Tardigrade</name>
    <dbReference type="NCBI Taxonomy" id="947166"/>
    <lineage>
        <taxon>Eukaryota</taxon>
        <taxon>Metazoa</taxon>
        <taxon>Ecdysozoa</taxon>
        <taxon>Tardigrada</taxon>
        <taxon>Eutardigrada</taxon>
        <taxon>Parachela</taxon>
        <taxon>Hypsibioidea</taxon>
        <taxon>Ramazzottiidae</taxon>
        <taxon>Ramazzottius</taxon>
    </lineage>
</organism>
<evidence type="ECO:0000313" key="1">
    <source>
        <dbReference type="EMBL" id="GAV08485.1"/>
    </source>
</evidence>
<dbReference type="STRING" id="947166.A0A1D1W4S8"/>
<sequence>MTAAQPFLFGDVSIYFLEKLMRKAKKRNLRSLRTTIVRKPEWTLDQLTGNYSVRRKTFRWPMALFYDIVDISVLNSYVVWTELNPDWHTKSFIRRRKYLHELSRNLMESHLRRRFTSASIPSDVKLLIKISLNILSDGKAESNPSVASGTKAQQRCRFCHHTTQKRSRINCSFCKVAVCADHRNSVQTVVCVVCAKTQNLLK</sequence>
<reference evidence="1 2" key="1">
    <citation type="journal article" date="2016" name="Nat. Commun.">
        <title>Extremotolerant tardigrade genome and improved radiotolerance of human cultured cells by tardigrade-unique protein.</title>
        <authorList>
            <person name="Hashimoto T."/>
            <person name="Horikawa D.D."/>
            <person name="Saito Y."/>
            <person name="Kuwahara H."/>
            <person name="Kozuka-Hata H."/>
            <person name="Shin-I T."/>
            <person name="Minakuchi Y."/>
            <person name="Ohishi K."/>
            <person name="Motoyama A."/>
            <person name="Aizu T."/>
            <person name="Enomoto A."/>
            <person name="Kondo K."/>
            <person name="Tanaka S."/>
            <person name="Hara Y."/>
            <person name="Koshikawa S."/>
            <person name="Sagara H."/>
            <person name="Miura T."/>
            <person name="Yokobori S."/>
            <person name="Miyagawa K."/>
            <person name="Suzuki Y."/>
            <person name="Kubo T."/>
            <person name="Oyama M."/>
            <person name="Kohara Y."/>
            <person name="Fujiyama A."/>
            <person name="Arakawa K."/>
            <person name="Katayama T."/>
            <person name="Toyoda A."/>
            <person name="Kunieda T."/>
        </authorList>
    </citation>
    <scope>NUCLEOTIDE SEQUENCE [LARGE SCALE GENOMIC DNA]</scope>
    <source>
        <strain evidence="1 2">YOKOZUNA-1</strain>
    </source>
</reference>
<name>A0A1D1W4S8_RAMVA</name>
<dbReference type="PANTHER" id="PTHR46599">
    <property type="entry name" value="PIGGYBAC TRANSPOSABLE ELEMENT-DERIVED PROTEIN 4"/>
    <property type="match status" value="1"/>
</dbReference>
<accession>A0A1D1W4S8</accession>
<dbReference type="InterPro" id="IPR013083">
    <property type="entry name" value="Znf_RING/FYVE/PHD"/>
</dbReference>
<comment type="caution">
    <text evidence="1">The sequence shown here is derived from an EMBL/GenBank/DDBJ whole genome shotgun (WGS) entry which is preliminary data.</text>
</comment>
<evidence type="ECO:0008006" key="3">
    <source>
        <dbReference type="Google" id="ProtNLM"/>
    </source>
</evidence>
<dbReference type="EMBL" id="BDGG01000018">
    <property type="protein sequence ID" value="GAV08485.1"/>
    <property type="molecule type" value="Genomic_DNA"/>
</dbReference>
<dbReference type="Gene3D" id="3.30.40.10">
    <property type="entry name" value="Zinc/RING finger domain, C3HC4 (zinc finger)"/>
    <property type="match status" value="1"/>
</dbReference>